<evidence type="ECO:0000313" key="3">
    <source>
        <dbReference type="EMBL" id="ODV68566.1"/>
    </source>
</evidence>
<dbReference type="UniPathway" id="UPA00988"/>
<protein>
    <recommendedName>
        <fullName evidence="5">Elongator complex protein 6</fullName>
    </recommendedName>
</protein>
<dbReference type="RefSeq" id="XP_020077633.1">
    <property type="nucleotide sequence ID" value="XM_020223223.1"/>
</dbReference>
<organism evidence="3 4">
    <name type="scientific">Hyphopichia burtonii NRRL Y-1933</name>
    <dbReference type="NCBI Taxonomy" id="984485"/>
    <lineage>
        <taxon>Eukaryota</taxon>
        <taxon>Fungi</taxon>
        <taxon>Dikarya</taxon>
        <taxon>Ascomycota</taxon>
        <taxon>Saccharomycotina</taxon>
        <taxon>Pichiomycetes</taxon>
        <taxon>Debaryomycetaceae</taxon>
        <taxon>Hyphopichia</taxon>
    </lineage>
</organism>
<dbReference type="GeneID" id="30997772"/>
<dbReference type="AlphaFoldDB" id="A0A1E4RMU7"/>
<dbReference type="Gene3D" id="3.40.50.300">
    <property type="entry name" value="P-loop containing nucleotide triphosphate hydrolases"/>
    <property type="match status" value="1"/>
</dbReference>
<keyword evidence="4" id="KW-1185">Reference proteome</keyword>
<gene>
    <name evidence="3" type="ORF">HYPBUDRAFT_238307</name>
</gene>
<evidence type="ECO:0000256" key="1">
    <source>
        <dbReference type="ARBA" id="ARBA00005043"/>
    </source>
</evidence>
<dbReference type="PANTHER" id="PTHR16184:SF6">
    <property type="entry name" value="ELONGATOR COMPLEX PROTEIN 6"/>
    <property type="match status" value="1"/>
</dbReference>
<sequence>MSSQRQDLVLFNDNSIIPQQVLANSQSYLSIISYLQGTSPTWLVDSLIENALLGTGTLVNNDLNVKTPNRSEVFFVSFNHSQDFYNKNCKKNGIDLSNLSNFKFIDCFSNLFTKLITTPQDCFGQFKKLMDDILKQVQASKAQSKVIFIESPELLLLSSNITSDQFLFEILKLNRLAKQMFIITPQDSLLIDLSISSDQDPVFKISDFLTKLYHRSNLNLNLQPLSTGRANDITGCLTISKGLIPYELANLQVIEKEYIYHISKEFSIKLFFR</sequence>
<evidence type="ECO:0008006" key="5">
    <source>
        <dbReference type="Google" id="ProtNLM"/>
    </source>
</evidence>
<reference evidence="4" key="1">
    <citation type="submission" date="2016-05" db="EMBL/GenBank/DDBJ databases">
        <title>Comparative genomics of biotechnologically important yeasts.</title>
        <authorList>
            <consortium name="DOE Joint Genome Institute"/>
            <person name="Riley R."/>
            <person name="Haridas S."/>
            <person name="Wolfe K.H."/>
            <person name="Lopes M.R."/>
            <person name="Hittinger C.T."/>
            <person name="Goker M."/>
            <person name="Salamov A."/>
            <person name="Wisecaver J."/>
            <person name="Long T.M."/>
            <person name="Aerts A.L."/>
            <person name="Barry K."/>
            <person name="Choi C."/>
            <person name="Clum A."/>
            <person name="Coughlan A.Y."/>
            <person name="Deshpande S."/>
            <person name="Douglass A.P."/>
            <person name="Hanson S.J."/>
            <person name="Klenk H.-P."/>
            <person name="Labutti K."/>
            <person name="Lapidus A."/>
            <person name="Lindquist E."/>
            <person name="Lipzen A."/>
            <person name="Meier-Kolthoff J.P."/>
            <person name="Ohm R.A."/>
            <person name="Otillar R.P."/>
            <person name="Pangilinan J."/>
            <person name="Peng Y."/>
            <person name="Rokas A."/>
            <person name="Rosa C.A."/>
            <person name="Scheuner C."/>
            <person name="Sibirny A.A."/>
            <person name="Slot J.C."/>
            <person name="Stielow J.B."/>
            <person name="Sun H."/>
            <person name="Kurtzman C.P."/>
            <person name="Blackwell M."/>
            <person name="Grigoriev I.V."/>
            <person name="Jeffries T.W."/>
        </authorList>
    </citation>
    <scope>NUCLEOTIDE SEQUENCE [LARGE SCALE GENOMIC DNA]</scope>
    <source>
        <strain evidence="4">NRRL Y-1933</strain>
    </source>
</reference>
<dbReference type="Proteomes" id="UP000095085">
    <property type="component" value="Unassembled WGS sequence"/>
</dbReference>
<dbReference type="CDD" id="cd19495">
    <property type="entry name" value="Elp6"/>
    <property type="match status" value="1"/>
</dbReference>
<dbReference type="EMBL" id="KV454539">
    <property type="protein sequence ID" value="ODV68566.1"/>
    <property type="molecule type" value="Genomic_DNA"/>
</dbReference>
<evidence type="ECO:0000256" key="2">
    <source>
        <dbReference type="ARBA" id="ARBA00008837"/>
    </source>
</evidence>
<dbReference type="OrthoDB" id="9995306at2759"/>
<name>A0A1E4RMU7_9ASCO</name>
<proteinExistence type="inferred from homology"/>
<comment type="pathway">
    <text evidence="1">tRNA modification; 5-methoxycarbonylmethyl-2-thiouridine-tRNA biosynthesis.</text>
</comment>
<dbReference type="GO" id="GO:0033588">
    <property type="term" value="C:elongator holoenzyme complex"/>
    <property type="evidence" value="ECO:0007669"/>
    <property type="project" value="InterPro"/>
</dbReference>
<dbReference type="InterPro" id="IPR027417">
    <property type="entry name" value="P-loop_NTPase"/>
</dbReference>
<comment type="similarity">
    <text evidence="2">Belongs to the ELP6 family.</text>
</comment>
<dbReference type="PANTHER" id="PTHR16184">
    <property type="entry name" value="ELONGATOR COMPLEX PROTEIN 6"/>
    <property type="match status" value="1"/>
</dbReference>
<dbReference type="GO" id="GO:0002098">
    <property type="term" value="P:tRNA wobble uridine modification"/>
    <property type="evidence" value="ECO:0007669"/>
    <property type="project" value="InterPro"/>
</dbReference>
<evidence type="ECO:0000313" key="4">
    <source>
        <dbReference type="Proteomes" id="UP000095085"/>
    </source>
</evidence>
<accession>A0A1E4RMU7</accession>
<dbReference type="InterPro" id="IPR018627">
    <property type="entry name" value="ELP6"/>
</dbReference>